<gene>
    <name evidence="7" type="ORF">J2S73_001725</name>
</gene>
<dbReference type="Pfam" id="PF16189">
    <property type="entry name" value="Creatinase_N_2"/>
    <property type="match status" value="1"/>
</dbReference>
<accession>A0AAE4ASH9</accession>
<dbReference type="InterPro" id="IPR036005">
    <property type="entry name" value="Creatinase/aminopeptidase-like"/>
</dbReference>
<evidence type="ECO:0000256" key="3">
    <source>
        <dbReference type="ARBA" id="ARBA00022801"/>
    </source>
</evidence>
<evidence type="ECO:0000259" key="4">
    <source>
        <dbReference type="Pfam" id="PF00557"/>
    </source>
</evidence>
<dbReference type="Gene3D" id="3.40.350.10">
    <property type="entry name" value="Creatinase/prolidase N-terminal domain"/>
    <property type="match status" value="2"/>
</dbReference>
<dbReference type="CDD" id="cd01085">
    <property type="entry name" value="APP"/>
    <property type="match status" value="1"/>
</dbReference>
<name>A0AAE4ASH9_9HYPH</name>
<dbReference type="GO" id="GO:0070006">
    <property type="term" value="F:metalloaminopeptidase activity"/>
    <property type="evidence" value="ECO:0007669"/>
    <property type="project" value="InterPro"/>
</dbReference>
<dbReference type="GO" id="GO:0005737">
    <property type="term" value="C:cytoplasm"/>
    <property type="evidence" value="ECO:0007669"/>
    <property type="project" value="UniProtKB-ARBA"/>
</dbReference>
<feature type="domain" description="Peptidase M24" evidence="4">
    <location>
        <begin position="323"/>
        <end position="531"/>
    </location>
</feature>
<evidence type="ECO:0000313" key="7">
    <source>
        <dbReference type="EMBL" id="MDQ0315268.1"/>
    </source>
</evidence>
<evidence type="ECO:0000313" key="8">
    <source>
        <dbReference type="Proteomes" id="UP001229244"/>
    </source>
</evidence>
<keyword evidence="2" id="KW-0479">Metal-binding</keyword>
<dbReference type="SUPFAM" id="SSF53092">
    <property type="entry name" value="Creatinase/prolidase N-terminal domain"/>
    <property type="match status" value="2"/>
</dbReference>
<comment type="similarity">
    <text evidence="1">Belongs to the peptidase M24B family.</text>
</comment>
<feature type="domain" description="Creatinase N-terminal" evidence="5">
    <location>
        <begin position="17"/>
        <end position="147"/>
    </location>
</feature>
<dbReference type="InterPro" id="IPR033740">
    <property type="entry name" value="Pept_M24B"/>
</dbReference>
<keyword evidence="7" id="KW-0645">Protease</keyword>
<evidence type="ECO:0000256" key="2">
    <source>
        <dbReference type="ARBA" id="ARBA00022723"/>
    </source>
</evidence>
<keyword evidence="7" id="KW-0031">Aminopeptidase</keyword>
<dbReference type="Pfam" id="PF01321">
    <property type="entry name" value="Creatinase_N"/>
    <property type="match status" value="1"/>
</dbReference>
<dbReference type="InterPro" id="IPR000587">
    <property type="entry name" value="Creatinase_N"/>
</dbReference>
<evidence type="ECO:0000259" key="5">
    <source>
        <dbReference type="Pfam" id="PF01321"/>
    </source>
</evidence>
<feature type="domain" description="Peptidase M24 C-terminal" evidence="6">
    <location>
        <begin position="542"/>
        <end position="602"/>
    </location>
</feature>
<dbReference type="Pfam" id="PF16188">
    <property type="entry name" value="Peptidase_M24_C"/>
    <property type="match status" value="1"/>
</dbReference>
<dbReference type="InterPro" id="IPR000994">
    <property type="entry name" value="Pept_M24"/>
</dbReference>
<sequence length="604" mass="65438">MFQTFGDGADPSTGAQRLGRLRAELARIGVDGFIVPRADEYQGEYVPPSAERLAWLTGFTGSAGLAVVLADEAAVFVDGRYTTQVRRQVDTEAFSPVAIAETKPSVWLQERLTSGMKIGFDPRLHTRSEVQRFEAACRKADAELIALDANPLDAVWDDRPEPPLAEVVLYPEHLAGRSASDKIRALQGVLRDKGAAAAVLTATDSVAWLFNIRGSDIPHTPVTLANALVFADGRPALFVDSRKLTNEVRDALETIADVADPSTLQTRLADLGSAGATVLVDPDQTPEVYVRSVEAAGGTVLENQDPVVPQKAVKTVAEIGGSRAAHQRDGVALVRFLHWLDRQETGFSEIEAVKALETFRSETGALKEISFDTISGAGEHGAIVHYRVTERTDRRIETGELFLIDSGGQYLDGTTDVTRTVPFGAPSDEMKVRFTQVLKGHIQIAMARFPDGTSGAQLDALARIALWRTGHDFDHGTGHGVGAYLSVHEGPQRISKLGHAALKPGMIVSNEPGYYRPDHYGIRIENLVLVTPAAPIPGGEREMLGFETLTLAPIDRRLILPRLLAPAEIAWLDCYHLRVQGALAGSLDPQERAWLIEATRPIVG</sequence>
<protein>
    <submittedName>
        <fullName evidence="7">Xaa-Pro aminopeptidase</fullName>
        <ecNumber evidence="7">3.4.11.9</ecNumber>
    </submittedName>
</protein>
<comment type="caution">
    <text evidence="7">The sequence shown here is derived from an EMBL/GenBank/DDBJ whole genome shotgun (WGS) entry which is preliminary data.</text>
</comment>
<dbReference type="PANTHER" id="PTHR43763">
    <property type="entry name" value="XAA-PRO AMINOPEPTIDASE 1"/>
    <property type="match status" value="1"/>
</dbReference>
<dbReference type="PANTHER" id="PTHR43763:SF6">
    <property type="entry name" value="XAA-PRO AMINOPEPTIDASE 1"/>
    <property type="match status" value="1"/>
</dbReference>
<dbReference type="EC" id="3.4.11.9" evidence="7"/>
<proteinExistence type="inferred from homology"/>
<dbReference type="Pfam" id="PF00557">
    <property type="entry name" value="Peptidase_M24"/>
    <property type="match status" value="1"/>
</dbReference>
<dbReference type="InterPro" id="IPR032416">
    <property type="entry name" value="Peptidase_M24_C"/>
</dbReference>
<keyword evidence="3 7" id="KW-0378">Hydrolase</keyword>
<dbReference type="RefSeq" id="WP_306885104.1">
    <property type="nucleotide sequence ID" value="NZ_JAUSUL010000002.1"/>
</dbReference>
<dbReference type="Gene3D" id="3.90.230.10">
    <property type="entry name" value="Creatinase/methionine aminopeptidase superfamily"/>
    <property type="match status" value="1"/>
</dbReference>
<evidence type="ECO:0000259" key="6">
    <source>
        <dbReference type="Pfam" id="PF16188"/>
    </source>
</evidence>
<dbReference type="InterPro" id="IPR029149">
    <property type="entry name" value="Creatin/AminoP/Spt16_N"/>
</dbReference>
<keyword evidence="8" id="KW-1185">Reference proteome</keyword>
<dbReference type="EMBL" id="JAUSUL010000002">
    <property type="protein sequence ID" value="MDQ0315268.1"/>
    <property type="molecule type" value="Genomic_DNA"/>
</dbReference>
<dbReference type="GO" id="GO:0046872">
    <property type="term" value="F:metal ion binding"/>
    <property type="evidence" value="ECO:0007669"/>
    <property type="project" value="UniProtKB-KW"/>
</dbReference>
<reference evidence="7" key="1">
    <citation type="submission" date="2023-07" db="EMBL/GenBank/DDBJ databases">
        <title>Genomic Encyclopedia of Type Strains, Phase IV (KMG-IV): sequencing the most valuable type-strain genomes for metagenomic binning, comparative biology and taxonomic classification.</title>
        <authorList>
            <person name="Goeker M."/>
        </authorList>
    </citation>
    <scope>NUCLEOTIDE SEQUENCE</scope>
    <source>
        <strain evidence="7">DSM 21202</strain>
    </source>
</reference>
<evidence type="ECO:0000256" key="1">
    <source>
        <dbReference type="ARBA" id="ARBA00008766"/>
    </source>
</evidence>
<dbReference type="InterPro" id="IPR050422">
    <property type="entry name" value="X-Pro_aminopeptidase_P"/>
</dbReference>
<dbReference type="SUPFAM" id="SSF55920">
    <property type="entry name" value="Creatinase/aminopeptidase"/>
    <property type="match status" value="1"/>
</dbReference>
<dbReference type="AlphaFoldDB" id="A0AAE4ASH9"/>
<organism evidence="7 8">
    <name type="scientific">Amorphus orientalis</name>
    <dbReference type="NCBI Taxonomy" id="649198"/>
    <lineage>
        <taxon>Bacteria</taxon>
        <taxon>Pseudomonadati</taxon>
        <taxon>Pseudomonadota</taxon>
        <taxon>Alphaproteobacteria</taxon>
        <taxon>Hyphomicrobiales</taxon>
        <taxon>Amorphaceae</taxon>
        <taxon>Amorphus</taxon>
    </lineage>
</organism>
<dbReference type="Proteomes" id="UP001229244">
    <property type="component" value="Unassembled WGS sequence"/>
</dbReference>
<dbReference type="FunFam" id="3.90.230.10:FF:000009">
    <property type="entry name" value="xaa-Pro aminopeptidase 2"/>
    <property type="match status" value="1"/>
</dbReference>